<keyword evidence="3" id="KW-0597">Phosphoprotein</keyword>
<evidence type="ECO:0000256" key="5">
    <source>
        <dbReference type="ARBA" id="ARBA00022741"/>
    </source>
</evidence>
<feature type="transmembrane region" description="Helical" evidence="10">
    <location>
        <begin position="56"/>
        <end position="76"/>
    </location>
</feature>
<dbReference type="PANTHER" id="PTHR24421:SF10">
    <property type="entry name" value="NITRATE_NITRITE SENSOR PROTEIN NARQ"/>
    <property type="match status" value="1"/>
</dbReference>
<dbReference type="InterPro" id="IPR050482">
    <property type="entry name" value="Sensor_HK_TwoCompSys"/>
</dbReference>
<evidence type="ECO:0000256" key="1">
    <source>
        <dbReference type="ARBA" id="ARBA00000085"/>
    </source>
</evidence>
<comment type="caution">
    <text evidence="12">The sequence shown here is derived from an EMBL/GenBank/DDBJ whole genome shotgun (WGS) entry which is preliminary data.</text>
</comment>
<evidence type="ECO:0000256" key="3">
    <source>
        <dbReference type="ARBA" id="ARBA00022553"/>
    </source>
</evidence>
<name>A0ABT9VBL4_9BACI</name>
<keyword evidence="6 12" id="KW-0418">Kinase</keyword>
<dbReference type="CDD" id="cd16917">
    <property type="entry name" value="HATPase_UhpB-NarQ-NarX-like"/>
    <property type="match status" value="1"/>
</dbReference>
<evidence type="ECO:0000256" key="8">
    <source>
        <dbReference type="ARBA" id="ARBA00023012"/>
    </source>
</evidence>
<dbReference type="GO" id="GO:0016301">
    <property type="term" value="F:kinase activity"/>
    <property type="evidence" value="ECO:0007669"/>
    <property type="project" value="UniProtKB-KW"/>
</dbReference>
<dbReference type="PANTHER" id="PTHR24421">
    <property type="entry name" value="NITRATE/NITRITE SENSOR PROTEIN NARX-RELATED"/>
    <property type="match status" value="1"/>
</dbReference>
<evidence type="ECO:0000259" key="11">
    <source>
        <dbReference type="Pfam" id="PF07730"/>
    </source>
</evidence>
<keyword evidence="7" id="KW-0067">ATP-binding</keyword>
<keyword evidence="10" id="KW-0472">Membrane</keyword>
<keyword evidence="10" id="KW-1133">Transmembrane helix</keyword>
<dbReference type="RefSeq" id="WP_306973732.1">
    <property type="nucleotide sequence ID" value="NZ_JAUSTQ010000001.1"/>
</dbReference>
<protein>
    <recommendedName>
        <fullName evidence="2">histidine kinase</fullName>
        <ecNumber evidence="2">2.7.13.3</ecNumber>
    </recommendedName>
</protein>
<evidence type="ECO:0000256" key="9">
    <source>
        <dbReference type="SAM" id="Coils"/>
    </source>
</evidence>
<dbReference type="EMBL" id="JAUSTQ010000001">
    <property type="protein sequence ID" value="MDQ0158205.1"/>
    <property type="molecule type" value="Genomic_DNA"/>
</dbReference>
<dbReference type="Proteomes" id="UP001224359">
    <property type="component" value="Unassembled WGS sequence"/>
</dbReference>
<keyword evidence="5" id="KW-0547">Nucleotide-binding</keyword>
<organism evidence="12 13">
    <name type="scientific">Alkalibacillus salilacus</name>
    <dbReference type="NCBI Taxonomy" id="284582"/>
    <lineage>
        <taxon>Bacteria</taxon>
        <taxon>Bacillati</taxon>
        <taxon>Bacillota</taxon>
        <taxon>Bacilli</taxon>
        <taxon>Bacillales</taxon>
        <taxon>Bacillaceae</taxon>
        <taxon>Alkalibacillus</taxon>
    </lineage>
</organism>
<dbReference type="Gene3D" id="1.20.5.1930">
    <property type="match status" value="1"/>
</dbReference>
<keyword evidence="4" id="KW-0808">Transferase</keyword>
<comment type="catalytic activity">
    <reaction evidence="1">
        <text>ATP + protein L-histidine = ADP + protein N-phospho-L-histidine.</text>
        <dbReference type="EC" id="2.7.13.3"/>
    </reaction>
</comment>
<dbReference type="EC" id="2.7.13.3" evidence="2"/>
<evidence type="ECO:0000256" key="4">
    <source>
        <dbReference type="ARBA" id="ARBA00022679"/>
    </source>
</evidence>
<keyword evidence="8" id="KW-0902">Two-component regulatory system</keyword>
<feature type="domain" description="Signal transduction histidine kinase subgroup 3 dimerisation and phosphoacceptor" evidence="11">
    <location>
        <begin position="184"/>
        <end position="246"/>
    </location>
</feature>
<dbReference type="InterPro" id="IPR036890">
    <property type="entry name" value="HATPase_C_sf"/>
</dbReference>
<gene>
    <name evidence="12" type="ORF">J2S77_000155</name>
</gene>
<accession>A0ABT9VBL4</accession>
<proteinExistence type="predicted"/>
<feature type="transmembrane region" description="Helical" evidence="10">
    <location>
        <begin position="5"/>
        <end position="23"/>
    </location>
</feature>
<sequence length="378" mass="43609">MKQFIIWIVLHIIFWGVLISPFFTNVSDHIWRISGVAVYFTLMFMTPLFRDKQRVLVVIFASQIMLITSIFFPFGAFNYYLVVWLVLALVLVESAVLLSFRAWLVVMAFSLLPVVSLIMRAEMGTSLMTFVLLYMTLLLTGVAYYHWQNQRHRDLINRYEELSSDFRQLKRRVTDQEELVRQEERHMIGQEIHDSVGHKLTSMIMQIEAIRLTSESVKASETEQLKALAEDSLNETRKAVQTFKQKEVGGLQGVLRLIRKLELESFIQIHFSVKHGAFAAPLTGEQSFVVYRCVQEGLTNIMKHSQARHAQITFDAPGGSLFRFEIVNPIENAVSFENGYGLKSMQERLEKVGGGVKAYHVENEFVLKAWIYLNEREG</sequence>
<evidence type="ECO:0000313" key="12">
    <source>
        <dbReference type="EMBL" id="MDQ0158205.1"/>
    </source>
</evidence>
<dbReference type="InterPro" id="IPR011712">
    <property type="entry name" value="Sig_transdc_His_kin_sub3_dim/P"/>
</dbReference>
<evidence type="ECO:0000256" key="6">
    <source>
        <dbReference type="ARBA" id="ARBA00022777"/>
    </source>
</evidence>
<dbReference type="Gene3D" id="3.30.565.10">
    <property type="entry name" value="Histidine kinase-like ATPase, C-terminal domain"/>
    <property type="match status" value="1"/>
</dbReference>
<dbReference type="Pfam" id="PF07730">
    <property type="entry name" value="HisKA_3"/>
    <property type="match status" value="1"/>
</dbReference>
<evidence type="ECO:0000256" key="7">
    <source>
        <dbReference type="ARBA" id="ARBA00022840"/>
    </source>
</evidence>
<evidence type="ECO:0000313" key="13">
    <source>
        <dbReference type="Proteomes" id="UP001224359"/>
    </source>
</evidence>
<feature type="transmembrane region" description="Helical" evidence="10">
    <location>
        <begin position="82"/>
        <end position="115"/>
    </location>
</feature>
<feature type="coiled-coil region" evidence="9">
    <location>
        <begin position="152"/>
        <end position="186"/>
    </location>
</feature>
<keyword evidence="13" id="KW-1185">Reference proteome</keyword>
<evidence type="ECO:0000256" key="2">
    <source>
        <dbReference type="ARBA" id="ARBA00012438"/>
    </source>
</evidence>
<reference evidence="12 13" key="1">
    <citation type="submission" date="2023-07" db="EMBL/GenBank/DDBJ databases">
        <title>Genomic Encyclopedia of Type Strains, Phase IV (KMG-IV): sequencing the most valuable type-strain genomes for metagenomic binning, comparative biology and taxonomic classification.</title>
        <authorList>
            <person name="Goeker M."/>
        </authorList>
    </citation>
    <scope>NUCLEOTIDE SEQUENCE [LARGE SCALE GENOMIC DNA]</scope>
    <source>
        <strain evidence="12 13">DSM 16460</strain>
    </source>
</reference>
<keyword evidence="9" id="KW-0175">Coiled coil</keyword>
<feature type="transmembrane region" description="Helical" evidence="10">
    <location>
        <begin position="29"/>
        <end position="49"/>
    </location>
</feature>
<keyword evidence="10" id="KW-0812">Transmembrane</keyword>
<evidence type="ECO:0000256" key="10">
    <source>
        <dbReference type="SAM" id="Phobius"/>
    </source>
</evidence>
<feature type="transmembrane region" description="Helical" evidence="10">
    <location>
        <begin position="127"/>
        <end position="147"/>
    </location>
</feature>